<dbReference type="Gene3D" id="3.30.420.10">
    <property type="entry name" value="Ribonuclease H-like superfamily/Ribonuclease H"/>
    <property type="match status" value="1"/>
</dbReference>
<keyword evidence="2" id="KW-1185">Reference proteome</keyword>
<reference evidence="2" key="1">
    <citation type="journal article" date="2019" name="Int. J. Syst. Evol. Microbiol.">
        <title>The Global Catalogue of Microorganisms (GCM) 10K type strain sequencing project: providing services to taxonomists for standard genome sequencing and annotation.</title>
        <authorList>
            <consortium name="The Broad Institute Genomics Platform"/>
            <consortium name="The Broad Institute Genome Sequencing Center for Infectious Disease"/>
            <person name="Wu L."/>
            <person name="Ma J."/>
        </authorList>
    </citation>
    <scope>NUCLEOTIDE SEQUENCE [LARGE SCALE GENOMIC DNA]</scope>
    <source>
        <strain evidence="2">TBRC 5781</strain>
    </source>
</reference>
<proteinExistence type="predicted"/>
<organism evidence="1 2">
    <name type="scientific">Rhizobium lemnae</name>
    <dbReference type="NCBI Taxonomy" id="1214924"/>
    <lineage>
        <taxon>Bacteria</taxon>
        <taxon>Pseudomonadati</taxon>
        <taxon>Pseudomonadota</taxon>
        <taxon>Alphaproteobacteria</taxon>
        <taxon>Hyphomicrobiales</taxon>
        <taxon>Rhizobiaceae</taxon>
        <taxon>Rhizobium/Agrobacterium group</taxon>
        <taxon>Rhizobium</taxon>
    </lineage>
</organism>
<protein>
    <submittedName>
        <fullName evidence="1">Helix-turn-helix domain-containing protein</fullName>
    </submittedName>
</protein>
<comment type="caution">
    <text evidence="1">The sequence shown here is derived from an EMBL/GenBank/DDBJ whole genome shotgun (WGS) entry which is preliminary data.</text>
</comment>
<dbReference type="SUPFAM" id="SSF53098">
    <property type="entry name" value="Ribonuclease H-like"/>
    <property type="match status" value="1"/>
</dbReference>
<dbReference type="RefSeq" id="WP_247261442.1">
    <property type="nucleotide sequence ID" value="NZ_JALJQZ010000021.1"/>
</dbReference>
<dbReference type="InterPro" id="IPR036397">
    <property type="entry name" value="RNaseH_sf"/>
</dbReference>
<gene>
    <name evidence="1" type="ORF">ACFOVS_10685</name>
</gene>
<dbReference type="Proteomes" id="UP001595697">
    <property type="component" value="Unassembled WGS sequence"/>
</dbReference>
<accession>A0ABV8E8U5</accession>
<evidence type="ECO:0000313" key="1">
    <source>
        <dbReference type="EMBL" id="MFC3968585.1"/>
    </source>
</evidence>
<sequence>MTARFERAWKYDIIKVALDHPKGSGERKAEIDRLHGTQRLDWTGHYRTLTRSTLYSWIETYELEGIHGLAQKVRRDKGNRRVYISLAWMSAVPFDDATMATIHRDIKQHVRGLIKGGGQFKQTRVLTAEKLKEISAAYGFTCQDERVFAIPQAFVQEEHHFKAVYRHKADRKASEDNKPRIRRTSADRMPMEIVVMDVHHLNIHVRRDDGTYSTPKLIAFHDIATNRVFCELIQFDNRGGVRNADIITAFVNMCQHPAFGVPQFLYVDNGSEYRFADDLEDALRLGATIGTFDGREERNRIIRAKAYNAAAKHVEGWFRQFNQQHARHIKGWRDDDPMNPKRPQLGRLHDPYPHGFDAFCAEFFSHLTAYEHMPQKGQLKTSPALAFMAHVNNGWKATVLNSDQLLTVFTKPEPRLVEKHGISIRNVPWTCDGLLEFFGRKVIAHVPKYHGFAELLITDEHGNEIGIAVADQVFDVLDERGAKESARRNVVRNKAIAKLGKSVPDIDVGAELIAFGQKHLPVIPNEPDGTISVTRPGSQRRAIPPVAVEINARQKRDEELRQQNSEMSAILAQMRLTGRGI</sequence>
<dbReference type="EMBL" id="JBHSBD010000048">
    <property type="protein sequence ID" value="MFC3968585.1"/>
    <property type="molecule type" value="Genomic_DNA"/>
</dbReference>
<dbReference type="InterPro" id="IPR012337">
    <property type="entry name" value="RNaseH-like_sf"/>
</dbReference>
<evidence type="ECO:0000313" key="2">
    <source>
        <dbReference type="Proteomes" id="UP001595697"/>
    </source>
</evidence>
<name>A0ABV8E8U5_9HYPH</name>